<evidence type="ECO:0000313" key="1">
    <source>
        <dbReference type="EMBL" id="QRX85509.1"/>
    </source>
</evidence>
<sequence>MATSSSPRRMPTCRGAACAICVIAWLTAISTSTSMWCGRRYRNGCRRCSSNCPPCVRMPTMKTVTTKAWSHDQSSRRCSAPLACSIPRPMSRARARPSGWPQRT</sequence>
<dbReference type="EMBL" id="MT437279">
    <property type="protein sequence ID" value="QRX85509.1"/>
    <property type="molecule type" value="Genomic_DNA"/>
</dbReference>
<dbReference type="AlphaFoldDB" id="A0A894X5W7"/>
<reference evidence="1" key="1">
    <citation type="journal article" name="Microorganisms">
        <title>Unravelling the Features of Success of VIM-Producing ST111 and ST235 Pseudomonas aeruginosa in a Greek Hospital.</title>
        <authorList>
            <person name="Papagiannitsis C.C."/>
            <person name="Verra A."/>
            <person name="Galani V."/>
            <person name="Xitsas S."/>
            <person name="Bitar I."/>
            <person name="Hrabak J."/>
            <person name="Petinaki E."/>
        </authorList>
    </citation>
    <scope>NUCLEOTIDE SEQUENCE</scope>
    <source>
        <strain evidence="1">Pae9047-Lar</strain>
    </source>
</reference>
<protein>
    <submittedName>
        <fullName evidence="1">Uncharacterized protein</fullName>
    </submittedName>
</protein>
<accession>A0A894X5W7</accession>
<organism evidence="1">
    <name type="scientific">Pseudomonas aeruginosa</name>
    <dbReference type="NCBI Taxonomy" id="287"/>
    <lineage>
        <taxon>Bacteria</taxon>
        <taxon>Pseudomonadati</taxon>
        <taxon>Pseudomonadota</taxon>
        <taxon>Gammaproteobacteria</taxon>
        <taxon>Pseudomonadales</taxon>
        <taxon>Pseudomonadaceae</taxon>
        <taxon>Pseudomonas</taxon>
    </lineage>
</organism>
<proteinExistence type="predicted"/>
<name>A0A894X5W7_PSEAI</name>